<comment type="caution">
    <text evidence="1">The sequence shown here is derived from an EMBL/GenBank/DDBJ whole genome shotgun (WGS) entry which is preliminary data.</text>
</comment>
<protein>
    <submittedName>
        <fullName evidence="1">Uncharacterized protein</fullName>
    </submittedName>
</protein>
<keyword evidence="2" id="KW-1185">Reference proteome</keyword>
<proteinExistence type="predicted"/>
<dbReference type="AlphaFoldDB" id="A0A392SHN7"/>
<evidence type="ECO:0000313" key="1">
    <source>
        <dbReference type="EMBL" id="MCI47455.1"/>
    </source>
</evidence>
<feature type="non-terminal residue" evidence="1">
    <location>
        <position position="1"/>
    </location>
</feature>
<dbReference type="EMBL" id="LXQA010372677">
    <property type="protein sequence ID" value="MCI47455.1"/>
    <property type="molecule type" value="Genomic_DNA"/>
</dbReference>
<sequence length="34" mass="3519">LKVVVWLDFGDGVEDGEVAVGMVLNVVEMGVEGG</sequence>
<evidence type="ECO:0000313" key="2">
    <source>
        <dbReference type="Proteomes" id="UP000265520"/>
    </source>
</evidence>
<name>A0A392SHN7_9FABA</name>
<organism evidence="1 2">
    <name type="scientific">Trifolium medium</name>
    <dbReference type="NCBI Taxonomy" id="97028"/>
    <lineage>
        <taxon>Eukaryota</taxon>
        <taxon>Viridiplantae</taxon>
        <taxon>Streptophyta</taxon>
        <taxon>Embryophyta</taxon>
        <taxon>Tracheophyta</taxon>
        <taxon>Spermatophyta</taxon>
        <taxon>Magnoliopsida</taxon>
        <taxon>eudicotyledons</taxon>
        <taxon>Gunneridae</taxon>
        <taxon>Pentapetalae</taxon>
        <taxon>rosids</taxon>
        <taxon>fabids</taxon>
        <taxon>Fabales</taxon>
        <taxon>Fabaceae</taxon>
        <taxon>Papilionoideae</taxon>
        <taxon>50 kb inversion clade</taxon>
        <taxon>NPAAA clade</taxon>
        <taxon>Hologalegina</taxon>
        <taxon>IRL clade</taxon>
        <taxon>Trifolieae</taxon>
        <taxon>Trifolium</taxon>
    </lineage>
</organism>
<dbReference type="Proteomes" id="UP000265520">
    <property type="component" value="Unassembled WGS sequence"/>
</dbReference>
<accession>A0A392SHN7</accession>
<reference evidence="1 2" key="1">
    <citation type="journal article" date="2018" name="Front. Plant Sci.">
        <title>Red Clover (Trifolium pratense) and Zigzag Clover (T. medium) - A Picture of Genomic Similarities and Differences.</title>
        <authorList>
            <person name="Dluhosova J."/>
            <person name="Istvanek J."/>
            <person name="Nedelnik J."/>
            <person name="Repkova J."/>
        </authorList>
    </citation>
    <scope>NUCLEOTIDE SEQUENCE [LARGE SCALE GENOMIC DNA]</scope>
    <source>
        <strain evidence="2">cv. 10/8</strain>
        <tissue evidence="1">Leaf</tissue>
    </source>
</reference>